<sequence>MLSSVILGNLFSLGAMFTDSISSNQKSSEKMLTFQCFSQLFYGASSLVLKGYSAVVQSSLALVRNILAIRKIHSDILEWIILILGIVLGIAFNNLGLLGYLPVIANGLYTFSIFRISHNQTALRWAFLIYLILYAIFDLFILNFVGAAATAIAIVSTAVSIVRNR</sequence>
<dbReference type="Pfam" id="PF10688">
    <property type="entry name" value="Imp-YgjV"/>
    <property type="match status" value="1"/>
</dbReference>
<feature type="transmembrane region" description="Helical" evidence="1">
    <location>
        <begin position="79"/>
        <end position="105"/>
    </location>
</feature>
<keyword evidence="1" id="KW-0472">Membrane</keyword>
<keyword evidence="3" id="KW-1185">Reference proteome</keyword>
<dbReference type="EMBL" id="VUMN01000008">
    <property type="protein sequence ID" value="MSS58246.1"/>
    <property type="molecule type" value="Genomic_DNA"/>
</dbReference>
<dbReference type="Proteomes" id="UP000461880">
    <property type="component" value="Unassembled WGS sequence"/>
</dbReference>
<feature type="transmembrane region" description="Helical" evidence="1">
    <location>
        <begin position="125"/>
        <end position="155"/>
    </location>
</feature>
<name>A0A7X2NS05_9FIRM</name>
<comment type="caution">
    <text evidence="2">The sequence shown here is derived from an EMBL/GenBank/DDBJ whole genome shotgun (WGS) entry which is preliminary data.</text>
</comment>
<proteinExistence type="predicted"/>
<dbReference type="InterPro" id="IPR019629">
    <property type="entry name" value="Uncharacterised_HI1736/YgjV"/>
</dbReference>
<evidence type="ECO:0000313" key="2">
    <source>
        <dbReference type="EMBL" id="MSS58246.1"/>
    </source>
</evidence>
<evidence type="ECO:0000313" key="3">
    <source>
        <dbReference type="Proteomes" id="UP000461880"/>
    </source>
</evidence>
<dbReference type="RefSeq" id="WP_154503940.1">
    <property type="nucleotide sequence ID" value="NZ_VUMN01000008.1"/>
</dbReference>
<organism evidence="2 3">
    <name type="scientific">Stecheria intestinalis</name>
    <dbReference type="NCBI Taxonomy" id="2606630"/>
    <lineage>
        <taxon>Bacteria</taxon>
        <taxon>Bacillati</taxon>
        <taxon>Bacillota</taxon>
        <taxon>Erysipelotrichia</taxon>
        <taxon>Erysipelotrichales</taxon>
        <taxon>Erysipelotrichaceae</taxon>
        <taxon>Stecheria</taxon>
    </lineage>
</organism>
<dbReference type="AlphaFoldDB" id="A0A7X2NS05"/>
<gene>
    <name evidence="2" type="ORF">FYJ51_04930</name>
</gene>
<keyword evidence="1" id="KW-0812">Transmembrane</keyword>
<evidence type="ECO:0000256" key="1">
    <source>
        <dbReference type="SAM" id="Phobius"/>
    </source>
</evidence>
<accession>A0A7X2NS05</accession>
<reference evidence="2 3" key="1">
    <citation type="submission" date="2019-08" db="EMBL/GenBank/DDBJ databases">
        <title>In-depth cultivation of the pig gut microbiome towards novel bacterial diversity and tailored functional studies.</title>
        <authorList>
            <person name="Wylensek D."/>
            <person name="Hitch T.C.A."/>
            <person name="Clavel T."/>
        </authorList>
    </citation>
    <scope>NUCLEOTIDE SEQUENCE [LARGE SCALE GENOMIC DNA]</scope>
    <source>
        <strain evidence="2 3">Oil+RF-744-GAM-WT-6</strain>
    </source>
</reference>
<keyword evidence="1" id="KW-1133">Transmembrane helix</keyword>
<protein>
    <submittedName>
        <fullName evidence="2">YgjV family protein</fullName>
    </submittedName>
</protein>